<sequence length="235" mass="25485">PFKTSRCLADPAALAFTRGFGNTNNNGRGSSSSGSGTGAKRWLYMHGGGGLYDTRFENLVVLHGETPEAAAAAATAGLTNAGFGPLSLVRYAGQDAFEKVRATTSSSRSLDYPEGAATRSPEETYAQLGAILKAYDFAQRKAPGNFKSCCASFMLRPHHVRQWPLNMYDKILSYALDDKNSYHASLALSHHGWAMWAGSETAPSDLLLYFEVDLALVHIRGCPGWRMKLVSEQQL</sequence>
<evidence type="ECO:0000313" key="2">
    <source>
        <dbReference type="Proteomes" id="UP001054857"/>
    </source>
</evidence>
<gene>
    <name evidence="1" type="ORF">Agub_g10984</name>
</gene>
<accession>A0AAD3DXN5</accession>
<dbReference type="AlphaFoldDB" id="A0AAD3DXN5"/>
<organism evidence="1 2">
    <name type="scientific">Astrephomene gubernaculifera</name>
    <dbReference type="NCBI Taxonomy" id="47775"/>
    <lineage>
        <taxon>Eukaryota</taxon>
        <taxon>Viridiplantae</taxon>
        <taxon>Chlorophyta</taxon>
        <taxon>core chlorophytes</taxon>
        <taxon>Chlorophyceae</taxon>
        <taxon>CS clade</taxon>
        <taxon>Chlamydomonadales</taxon>
        <taxon>Astrephomenaceae</taxon>
        <taxon>Astrephomene</taxon>
    </lineage>
</organism>
<comment type="caution">
    <text evidence="1">The sequence shown here is derived from an EMBL/GenBank/DDBJ whole genome shotgun (WGS) entry which is preliminary data.</text>
</comment>
<protein>
    <submittedName>
        <fullName evidence="1">Uncharacterized protein</fullName>
    </submittedName>
</protein>
<proteinExistence type="predicted"/>
<dbReference type="Proteomes" id="UP001054857">
    <property type="component" value="Unassembled WGS sequence"/>
</dbReference>
<name>A0AAD3DXN5_9CHLO</name>
<feature type="non-terminal residue" evidence="1">
    <location>
        <position position="235"/>
    </location>
</feature>
<keyword evidence="2" id="KW-1185">Reference proteome</keyword>
<dbReference type="EMBL" id="BMAR01000027">
    <property type="protein sequence ID" value="GFR48969.1"/>
    <property type="molecule type" value="Genomic_DNA"/>
</dbReference>
<reference evidence="1 2" key="1">
    <citation type="journal article" date="2021" name="Sci. Rep.">
        <title>Genome sequencing of the multicellular alga Astrephomene provides insights into convergent evolution of germ-soma differentiation.</title>
        <authorList>
            <person name="Yamashita S."/>
            <person name="Yamamoto K."/>
            <person name="Matsuzaki R."/>
            <person name="Suzuki S."/>
            <person name="Yamaguchi H."/>
            <person name="Hirooka S."/>
            <person name="Minakuchi Y."/>
            <person name="Miyagishima S."/>
            <person name="Kawachi M."/>
            <person name="Toyoda A."/>
            <person name="Nozaki H."/>
        </authorList>
    </citation>
    <scope>NUCLEOTIDE SEQUENCE [LARGE SCALE GENOMIC DNA]</scope>
    <source>
        <strain evidence="1 2">NIES-4017</strain>
    </source>
</reference>
<evidence type="ECO:0000313" key="1">
    <source>
        <dbReference type="EMBL" id="GFR48969.1"/>
    </source>
</evidence>